<reference evidence="2" key="1">
    <citation type="submission" date="2018-03" db="EMBL/GenBank/DDBJ databases">
        <authorList>
            <person name="Rodrigo-Torres L."/>
            <person name="Arahal R. D."/>
            <person name="Lucena T."/>
        </authorList>
    </citation>
    <scope>NUCLEOTIDE SEQUENCE [LARGE SCALE GENOMIC DNA]</scope>
    <source>
        <strain evidence="2">CECT 8871</strain>
    </source>
</reference>
<keyword evidence="2" id="KW-1185">Reference proteome</keyword>
<dbReference type="PROSITE" id="PS51257">
    <property type="entry name" value="PROKAR_LIPOPROTEIN"/>
    <property type="match status" value="1"/>
</dbReference>
<dbReference type="RefSeq" id="WP_108887036.1">
    <property type="nucleotide sequence ID" value="NZ_OMOJ01000007.1"/>
</dbReference>
<dbReference type="AlphaFoldDB" id="A0A2R8AYS2"/>
<protein>
    <recommendedName>
        <fullName evidence="3">Glycine zipper domain-containing protein</fullName>
    </recommendedName>
</protein>
<proteinExistence type="predicted"/>
<dbReference type="Proteomes" id="UP000244904">
    <property type="component" value="Unassembled WGS sequence"/>
</dbReference>
<accession>A0A2R8AYS2</accession>
<dbReference type="EMBL" id="OMOJ01000007">
    <property type="protein sequence ID" value="SPF81186.1"/>
    <property type="molecule type" value="Genomic_DNA"/>
</dbReference>
<organism evidence="1 2">
    <name type="scientific">Pseudoprimorskyibacter insulae</name>
    <dbReference type="NCBI Taxonomy" id="1695997"/>
    <lineage>
        <taxon>Bacteria</taxon>
        <taxon>Pseudomonadati</taxon>
        <taxon>Pseudomonadota</taxon>
        <taxon>Alphaproteobacteria</taxon>
        <taxon>Rhodobacterales</taxon>
        <taxon>Paracoccaceae</taxon>
        <taxon>Pseudoprimorskyibacter</taxon>
    </lineage>
</organism>
<sequence>MTFQTFKTALLIPLIAVGACSDSGANYRPIVDGTPSPAFSSDLQACQTLAINQYQGETAGGAAIGAGIGAVAGLLDPDTSDEEGLLGGLLVGGLTGAAATGIETNEKRKEIVIQCMRGRGHKVVG</sequence>
<evidence type="ECO:0000313" key="2">
    <source>
        <dbReference type="Proteomes" id="UP000244904"/>
    </source>
</evidence>
<dbReference type="OrthoDB" id="7067979at2"/>
<evidence type="ECO:0000313" key="1">
    <source>
        <dbReference type="EMBL" id="SPF81186.1"/>
    </source>
</evidence>
<gene>
    <name evidence="1" type="ORF">PRI8871_03008</name>
</gene>
<name>A0A2R8AYS2_9RHOB</name>
<evidence type="ECO:0008006" key="3">
    <source>
        <dbReference type="Google" id="ProtNLM"/>
    </source>
</evidence>